<dbReference type="Pfam" id="PF00672">
    <property type="entry name" value="HAMP"/>
    <property type="match status" value="1"/>
</dbReference>
<dbReference type="Gene3D" id="6.10.340.10">
    <property type="match status" value="1"/>
</dbReference>
<dbReference type="CDD" id="cd16922">
    <property type="entry name" value="HATPase_EvgS-ArcB-TorS-like"/>
    <property type="match status" value="1"/>
</dbReference>
<dbReference type="SUPFAM" id="SSF55874">
    <property type="entry name" value="ATPase domain of HSP90 chaperone/DNA topoisomerase II/histidine kinase"/>
    <property type="match status" value="1"/>
</dbReference>
<gene>
    <name evidence="19" type="ORF">DPRO_1868</name>
</gene>
<dbReference type="SMART" id="SM00448">
    <property type="entry name" value="REC"/>
    <property type="match status" value="1"/>
</dbReference>
<evidence type="ECO:0000256" key="10">
    <source>
        <dbReference type="ARBA" id="ARBA00022840"/>
    </source>
</evidence>
<keyword evidence="10" id="KW-0067">ATP-binding</keyword>
<evidence type="ECO:0000256" key="7">
    <source>
        <dbReference type="ARBA" id="ARBA00022692"/>
    </source>
</evidence>
<keyword evidence="6 19" id="KW-0808">Transferase</keyword>
<evidence type="ECO:0000259" key="18">
    <source>
        <dbReference type="PROSITE" id="PS50885"/>
    </source>
</evidence>
<dbReference type="OrthoDB" id="5437363at2"/>
<dbReference type="CDD" id="cd12914">
    <property type="entry name" value="PDC1_DGC_like"/>
    <property type="match status" value="1"/>
</dbReference>
<evidence type="ECO:0000259" key="17">
    <source>
        <dbReference type="PROSITE" id="PS50110"/>
    </source>
</evidence>
<protein>
    <recommendedName>
        <fullName evidence="3">histidine kinase</fullName>
        <ecNumber evidence="3">2.7.13.3</ecNumber>
    </recommendedName>
</protein>
<dbReference type="PROSITE" id="PS50110">
    <property type="entry name" value="RESPONSE_REGULATORY"/>
    <property type="match status" value="1"/>
</dbReference>
<dbReference type="Pfam" id="PF00512">
    <property type="entry name" value="HisKA"/>
    <property type="match status" value="1"/>
</dbReference>
<feature type="domain" description="Response regulatory" evidence="17">
    <location>
        <begin position="628"/>
        <end position="747"/>
    </location>
</feature>
<dbReference type="Proteomes" id="UP000219215">
    <property type="component" value="Chromosome DPRO"/>
</dbReference>
<dbReference type="Pfam" id="PF02743">
    <property type="entry name" value="dCache_1"/>
    <property type="match status" value="1"/>
</dbReference>
<feature type="transmembrane region" description="Helical" evidence="15">
    <location>
        <begin position="286"/>
        <end position="308"/>
    </location>
</feature>
<sequence>MKGDLILGSIRKKLVYLVLLATLPVFLVLLFNEFEKRRSEVAAAQNNASIFLRGFSEVQQRITESTRTLLRTVSQLPEVKSGNPEVVQQVLATLLRANPMYTNVIMVDLEGNVVAMGRGKDNGFNFSDRKQFRDAIAFKRFSYGEFVVGKQSKKFIFPFGIPVLDENGEPVSAIIIGVELNHYQRHFDKSKFPAGTFFGMCDHNGYRIFRYPNHSELEIGKPIKQDVYQVASNSGQPGIIETATSNGRDTIIAYEPLRIDGDNEPYMYMFMGLDKEKVLESANDNLLQGGIVSFFSLCIALTFAWLLGRQTIASKIDQLTLAAQKIGQGDRAVSSGLDYNDGELGQLAESFDTMSVLLKKREEDLSEAKETAESANIAKDEFLANISHEVRTPLNGVMGMLQLLDETDMNQEQHVFVDTALQSSRNLLRVLNDLLDFIKMGSGKLELYEEPFELEELVEESTSLFKLQLEQKGIVVESHVDENAKGLFVADIGRIRQVVFNLLGNAIKFTHEGKILLEVFTLPHPKKDKDRLFFLIEDTGVGIPSNKLEYVFDAFTQVDGSLSREYQGAGLGLPIVKKLVHLMNGNCVIESEVGVGTTVLFCVEVSRIEKPVETRDHVESTGSMQALDILLVEDERVNRIMAERLLKKMGHTVYSAVNGSDCLSKLRTVDVDVILMDVQMPVLDGLAATRIIRTNSDYAEFSNIPIIGLSAHAAEQSRQEALSAGMDLYVAKPFTKEDLEKAFVAIGDR</sequence>
<dbReference type="SMART" id="SM00387">
    <property type="entry name" value="HATPase_c"/>
    <property type="match status" value="1"/>
</dbReference>
<dbReference type="InterPro" id="IPR036890">
    <property type="entry name" value="HATPase_C_sf"/>
</dbReference>
<dbReference type="CDD" id="cd06225">
    <property type="entry name" value="HAMP"/>
    <property type="match status" value="1"/>
</dbReference>
<dbReference type="InterPro" id="IPR003594">
    <property type="entry name" value="HATPase_dom"/>
</dbReference>
<dbReference type="CDD" id="cd00082">
    <property type="entry name" value="HisKA"/>
    <property type="match status" value="1"/>
</dbReference>
<comment type="subcellular location">
    <subcellularLocation>
        <location evidence="2">Cell membrane</location>
        <topology evidence="2">Multi-pass membrane protein</topology>
    </subcellularLocation>
</comment>
<dbReference type="Gene3D" id="3.30.450.20">
    <property type="entry name" value="PAS domain"/>
    <property type="match status" value="1"/>
</dbReference>
<dbReference type="SUPFAM" id="SSF47384">
    <property type="entry name" value="Homodimeric domain of signal transducing histidine kinase"/>
    <property type="match status" value="1"/>
</dbReference>
<dbReference type="SMART" id="SM00304">
    <property type="entry name" value="HAMP"/>
    <property type="match status" value="1"/>
</dbReference>
<dbReference type="EMBL" id="LT907975">
    <property type="protein sequence ID" value="SOB58768.1"/>
    <property type="molecule type" value="Genomic_DNA"/>
</dbReference>
<evidence type="ECO:0000256" key="8">
    <source>
        <dbReference type="ARBA" id="ARBA00022741"/>
    </source>
</evidence>
<comment type="catalytic activity">
    <reaction evidence="1">
        <text>ATP + protein L-histidine = ADP + protein N-phospho-L-histidine.</text>
        <dbReference type="EC" id="2.7.13.3"/>
    </reaction>
</comment>
<keyword evidence="9 19" id="KW-0418">Kinase</keyword>
<evidence type="ECO:0000256" key="11">
    <source>
        <dbReference type="ARBA" id="ARBA00022989"/>
    </source>
</evidence>
<dbReference type="Gene3D" id="1.10.287.130">
    <property type="match status" value="1"/>
</dbReference>
<evidence type="ECO:0000256" key="1">
    <source>
        <dbReference type="ARBA" id="ARBA00000085"/>
    </source>
</evidence>
<evidence type="ECO:0000259" key="16">
    <source>
        <dbReference type="PROSITE" id="PS50109"/>
    </source>
</evidence>
<evidence type="ECO:0000313" key="20">
    <source>
        <dbReference type="Proteomes" id="UP000219215"/>
    </source>
</evidence>
<dbReference type="GO" id="GO:0005524">
    <property type="term" value="F:ATP binding"/>
    <property type="evidence" value="ECO:0007669"/>
    <property type="project" value="UniProtKB-KW"/>
</dbReference>
<dbReference type="Gene3D" id="3.40.50.2300">
    <property type="match status" value="1"/>
</dbReference>
<feature type="transmembrane region" description="Helical" evidence="15">
    <location>
        <begin position="14"/>
        <end position="31"/>
    </location>
</feature>
<keyword evidence="8" id="KW-0547">Nucleotide-binding</keyword>
<evidence type="ECO:0000256" key="9">
    <source>
        <dbReference type="ARBA" id="ARBA00022777"/>
    </source>
</evidence>
<feature type="domain" description="HAMP" evidence="18">
    <location>
        <begin position="310"/>
        <end position="363"/>
    </location>
</feature>
<dbReference type="InterPro" id="IPR036097">
    <property type="entry name" value="HisK_dim/P_sf"/>
</dbReference>
<evidence type="ECO:0000256" key="3">
    <source>
        <dbReference type="ARBA" id="ARBA00012438"/>
    </source>
</evidence>
<evidence type="ECO:0000256" key="12">
    <source>
        <dbReference type="ARBA" id="ARBA00023012"/>
    </source>
</evidence>
<evidence type="ECO:0000256" key="15">
    <source>
        <dbReference type="SAM" id="Phobius"/>
    </source>
</evidence>
<feature type="domain" description="Histidine kinase" evidence="16">
    <location>
        <begin position="385"/>
        <end position="607"/>
    </location>
</feature>
<keyword evidence="20" id="KW-1185">Reference proteome</keyword>
<keyword evidence="7 15" id="KW-0812">Transmembrane</keyword>
<dbReference type="SMART" id="SM00388">
    <property type="entry name" value="HisKA"/>
    <property type="match status" value="1"/>
</dbReference>
<dbReference type="CDD" id="cd17546">
    <property type="entry name" value="REC_hyHK_CKI1_RcsC-like"/>
    <property type="match status" value="1"/>
</dbReference>
<dbReference type="Pfam" id="PF02518">
    <property type="entry name" value="HATPase_c"/>
    <property type="match status" value="1"/>
</dbReference>
<dbReference type="PANTHER" id="PTHR45339:SF1">
    <property type="entry name" value="HYBRID SIGNAL TRANSDUCTION HISTIDINE KINASE J"/>
    <property type="match status" value="1"/>
</dbReference>
<keyword evidence="11 15" id="KW-1133">Transmembrane helix</keyword>
<keyword evidence="12" id="KW-0902">Two-component regulatory system</keyword>
<keyword evidence="5 14" id="KW-0597">Phosphoprotein</keyword>
<evidence type="ECO:0000256" key="5">
    <source>
        <dbReference type="ARBA" id="ARBA00022553"/>
    </source>
</evidence>
<dbReference type="PANTHER" id="PTHR45339">
    <property type="entry name" value="HYBRID SIGNAL TRANSDUCTION HISTIDINE KINASE J"/>
    <property type="match status" value="1"/>
</dbReference>
<keyword evidence="4" id="KW-1003">Cell membrane</keyword>
<dbReference type="Pfam" id="PF00072">
    <property type="entry name" value="Response_reg"/>
    <property type="match status" value="1"/>
</dbReference>
<dbReference type="InterPro" id="IPR004358">
    <property type="entry name" value="Sig_transdc_His_kin-like_C"/>
</dbReference>
<dbReference type="PROSITE" id="PS50109">
    <property type="entry name" value="HIS_KIN"/>
    <property type="match status" value="1"/>
</dbReference>
<evidence type="ECO:0000256" key="4">
    <source>
        <dbReference type="ARBA" id="ARBA00022475"/>
    </source>
</evidence>
<evidence type="ECO:0000256" key="2">
    <source>
        <dbReference type="ARBA" id="ARBA00004651"/>
    </source>
</evidence>
<reference evidence="20" key="1">
    <citation type="submission" date="2017-09" db="EMBL/GenBank/DDBJ databases">
        <authorList>
            <person name="Regsiter A."/>
            <person name="William W."/>
        </authorList>
    </citation>
    <scope>NUCLEOTIDE SEQUENCE [LARGE SCALE GENOMIC DNA]</scope>
    <source>
        <strain evidence="20">500-1</strain>
    </source>
</reference>
<evidence type="ECO:0000313" key="19">
    <source>
        <dbReference type="EMBL" id="SOB58768.1"/>
    </source>
</evidence>
<dbReference type="EC" id="2.7.13.3" evidence="3"/>
<evidence type="ECO:0000256" key="6">
    <source>
        <dbReference type="ARBA" id="ARBA00022679"/>
    </source>
</evidence>
<dbReference type="SUPFAM" id="SSF52172">
    <property type="entry name" value="CheY-like"/>
    <property type="match status" value="1"/>
</dbReference>
<dbReference type="GO" id="GO:0000155">
    <property type="term" value="F:phosphorelay sensor kinase activity"/>
    <property type="evidence" value="ECO:0007669"/>
    <property type="project" value="InterPro"/>
</dbReference>
<dbReference type="InterPro" id="IPR033479">
    <property type="entry name" value="dCache_1"/>
</dbReference>
<evidence type="ECO:0000256" key="13">
    <source>
        <dbReference type="ARBA" id="ARBA00023136"/>
    </source>
</evidence>
<accession>A0A2C8F7N7</accession>
<evidence type="ECO:0000256" key="14">
    <source>
        <dbReference type="PROSITE-ProRule" id="PRU00169"/>
    </source>
</evidence>
<dbReference type="InterPro" id="IPR003660">
    <property type="entry name" value="HAMP_dom"/>
</dbReference>
<dbReference type="InterPro" id="IPR011006">
    <property type="entry name" value="CheY-like_superfamily"/>
</dbReference>
<dbReference type="RefSeq" id="WP_097011760.1">
    <property type="nucleotide sequence ID" value="NZ_LT907975.1"/>
</dbReference>
<dbReference type="InterPro" id="IPR005467">
    <property type="entry name" value="His_kinase_dom"/>
</dbReference>
<name>A0A2C8F7N7_9BACT</name>
<dbReference type="InterPro" id="IPR001789">
    <property type="entry name" value="Sig_transdc_resp-reg_receiver"/>
</dbReference>
<dbReference type="InterPro" id="IPR003661">
    <property type="entry name" value="HisK_dim/P_dom"/>
</dbReference>
<dbReference type="AlphaFoldDB" id="A0A2C8F7N7"/>
<dbReference type="FunFam" id="3.30.565.10:FF:000010">
    <property type="entry name" value="Sensor histidine kinase RcsC"/>
    <property type="match status" value="1"/>
</dbReference>
<organism evidence="19 20">
    <name type="scientific">Pseudodesulfovibrio profundus</name>
    <dbReference type="NCBI Taxonomy" id="57320"/>
    <lineage>
        <taxon>Bacteria</taxon>
        <taxon>Pseudomonadati</taxon>
        <taxon>Thermodesulfobacteriota</taxon>
        <taxon>Desulfovibrionia</taxon>
        <taxon>Desulfovibrionales</taxon>
        <taxon>Desulfovibrionaceae</taxon>
    </lineage>
</organism>
<proteinExistence type="predicted"/>
<keyword evidence="13 15" id="KW-0472">Membrane</keyword>
<dbReference type="FunFam" id="1.10.287.130:FF:000004">
    <property type="entry name" value="Ethylene receptor 1"/>
    <property type="match status" value="1"/>
</dbReference>
<feature type="modified residue" description="4-aspartylphosphate" evidence="14">
    <location>
        <position position="677"/>
    </location>
</feature>
<dbReference type="GO" id="GO:0005886">
    <property type="term" value="C:plasma membrane"/>
    <property type="evidence" value="ECO:0007669"/>
    <property type="project" value="UniProtKB-SubCell"/>
</dbReference>
<dbReference type="PRINTS" id="PR00344">
    <property type="entry name" value="BCTRLSENSOR"/>
</dbReference>
<dbReference type="KEGG" id="pprf:DPRO_1868"/>
<dbReference type="PROSITE" id="PS50885">
    <property type="entry name" value="HAMP"/>
    <property type="match status" value="1"/>
</dbReference>
<dbReference type="Gene3D" id="3.30.565.10">
    <property type="entry name" value="Histidine kinase-like ATPase, C-terminal domain"/>
    <property type="match status" value="1"/>
</dbReference>